<protein>
    <submittedName>
        <fullName evidence="3 4">Uncharacterized protein LOC108736738 isoform X1</fullName>
    </submittedName>
</protein>
<proteinExistence type="predicted"/>
<sequence length="597" mass="69409">MGSRDRLTCYSSGDWKKQNDSAVVASGCLLSNHNRQRQKKRITIRSNKSRKCQPRYRQRKDCYCTSRPVPTRINFNVNKAQHYHTSDNCPFPDQDEDEDESFMFQPIEKISLYNTTMLQKARELLDYEPSTLFLRKLKAEACKAVLRETEDTQRDCSKYTRARQAYEQYVDLRNKDESLVQPCMCKYPQQNDGSDTDSKKNDANIQTLCAEVERKCAATETNNRCCPKCCKCQKDKSTSADFCRIEEPKPADICRMEEPKPADICRMEEPKPADICRMEEPKPADICRMEEPKPADICRMEEPKPADICRMEEPKPADCDRIEEPKQQEDKPKPKEEKAKPKEDKLKLQKEKPKSRKDKTKPESPVEKEKPKQISKPQATVKKPKPPKSEKKNPVTNKCENFGFSSLPLSPEIRDQQRLKKQPQCEDDIDEWSRYCCSCPHGYQNVKDLQIFRNDCFFETHSVNDFITNMPKHDCVHLINFDEKSEPHYINADPYGYSRCYICNRAMTTVRNQAAKKPVKENVDTYRQSKLSNLSMTKNAPIIIEPTKIQISNKSQKVLAKLPPYCEEAGNFIKTKYRRPVPTNTFALRFQKGVYNN</sequence>
<dbReference type="GeneID" id="108736738"/>
<evidence type="ECO:0000256" key="1">
    <source>
        <dbReference type="SAM" id="MobiDB-lite"/>
    </source>
</evidence>
<dbReference type="RefSeq" id="XP_025830896.1">
    <property type="nucleotide sequence ID" value="XM_025975111.1"/>
</dbReference>
<dbReference type="Proteomes" id="UP000192223">
    <property type="component" value="Unplaced"/>
</dbReference>
<evidence type="ECO:0000313" key="2">
    <source>
        <dbReference type="Proteomes" id="UP000192223"/>
    </source>
</evidence>
<feature type="compositionally biased region" description="Polar residues" evidence="1">
    <location>
        <begin position="395"/>
        <end position="408"/>
    </location>
</feature>
<accession>A0A7F5QZY3</accession>
<evidence type="ECO:0000313" key="4">
    <source>
        <dbReference type="RefSeq" id="XP_025830896.1"/>
    </source>
</evidence>
<dbReference type="RefSeq" id="XP_025830895.1">
    <property type="nucleotide sequence ID" value="XM_025975110.1"/>
</dbReference>
<dbReference type="KEGG" id="apln:108736738"/>
<name>A0A7F5QZY3_AGRPL</name>
<dbReference type="AlphaFoldDB" id="A0A7F5QZY3"/>
<reference evidence="3 4" key="1">
    <citation type="submission" date="2025-04" db="UniProtKB">
        <authorList>
            <consortium name="RefSeq"/>
        </authorList>
    </citation>
    <scope>IDENTIFICATION</scope>
    <source>
        <tissue evidence="3 4">Entire body</tissue>
    </source>
</reference>
<feature type="compositionally biased region" description="Basic and acidic residues" evidence="1">
    <location>
        <begin position="309"/>
        <end position="352"/>
    </location>
</feature>
<gene>
    <name evidence="3 4" type="primary">LOC108736738</name>
</gene>
<evidence type="ECO:0000313" key="3">
    <source>
        <dbReference type="RefSeq" id="XP_025830895.1"/>
    </source>
</evidence>
<feature type="region of interest" description="Disordered" evidence="1">
    <location>
        <begin position="309"/>
        <end position="423"/>
    </location>
</feature>
<dbReference type="OrthoDB" id="10002384at2759"/>
<keyword evidence="2" id="KW-1185">Reference proteome</keyword>
<feature type="compositionally biased region" description="Basic and acidic residues" evidence="1">
    <location>
        <begin position="360"/>
        <end position="372"/>
    </location>
</feature>
<organism evidence="2 3">
    <name type="scientific">Agrilus planipennis</name>
    <name type="common">Emerald ash borer</name>
    <name type="synonym">Agrilus marcopoli</name>
    <dbReference type="NCBI Taxonomy" id="224129"/>
    <lineage>
        <taxon>Eukaryota</taxon>
        <taxon>Metazoa</taxon>
        <taxon>Ecdysozoa</taxon>
        <taxon>Arthropoda</taxon>
        <taxon>Hexapoda</taxon>
        <taxon>Insecta</taxon>
        <taxon>Pterygota</taxon>
        <taxon>Neoptera</taxon>
        <taxon>Endopterygota</taxon>
        <taxon>Coleoptera</taxon>
        <taxon>Polyphaga</taxon>
        <taxon>Elateriformia</taxon>
        <taxon>Buprestoidea</taxon>
        <taxon>Buprestidae</taxon>
        <taxon>Agrilinae</taxon>
        <taxon>Agrilus</taxon>
    </lineage>
</organism>